<evidence type="ECO:0000313" key="1">
    <source>
        <dbReference type="EMBL" id="CAE6535173.1"/>
    </source>
</evidence>
<dbReference type="InterPro" id="IPR012334">
    <property type="entry name" value="Pectin_lyas_fold"/>
</dbReference>
<dbReference type="EMBL" id="CAJMWZ010007282">
    <property type="protein sequence ID" value="CAE6535173.1"/>
    <property type="molecule type" value="Genomic_DNA"/>
</dbReference>
<protein>
    <submittedName>
        <fullName evidence="1">Uncharacterized protein</fullName>
    </submittedName>
</protein>
<proteinExistence type="predicted"/>
<evidence type="ECO:0000313" key="2">
    <source>
        <dbReference type="Proteomes" id="UP000663850"/>
    </source>
</evidence>
<accession>A0A8H3HIN2</accession>
<sequence>MSTPGMGVVISNVTFVGTNTVSVASSTYEVEVNCSSGSCTGTRDWSGLEVEGGSAGSSDYSGIIGFTV</sequence>
<dbReference type="AlphaFoldDB" id="A0A8H3HIN2"/>
<name>A0A8H3HIN2_9AGAM</name>
<organism evidence="1 2">
    <name type="scientific">Rhizoctonia solani</name>
    <dbReference type="NCBI Taxonomy" id="456999"/>
    <lineage>
        <taxon>Eukaryota</taxon>
        <taxon>Fungi</taxon>
        <taxon>Dikarya</taxon>
        <taxon>Basidiomycota</taxon>
        <taxon>Agaricomycotina</taxon>
        <taxon>Agaricomycetes</taxon>
        <taxon>Cantharellales</taxon>
        <taxon>Ceratobasidiaceae</taxon>
        <taxon>Rhizoctonia</taxon>
    </lineage>
</organism>
<reference evidence="1" key="1">
    <citation type="submission" date="2021-01" db="EMBL/GenBank/DDBJ databases">
        <authorList>
            <person name="Kaushik A."/>
        </authorList>
    </citation>
    <scope>NUCLEOTIDE SEQUENCE</scope>
    <source>
        <strain evidence="1">Type strain: AG8-Rh-89/</strain>
    </source>
</reference>
<dbReference type="Proteomes" id="UP000663850">
    <property type="component" value="Unassembled WGS sequence"/>
</dbReference>
<dbReference type="Gene3D" id="2.160.20.10">
    <property type="entry name" value="Single-stranded right-handed beta-helix, Pectin lyase-like"/>
    <property type="match status" value="1"/>
</dbReference>
<gene>
    <name evidence="1" type="ORF">RDB_LOCUS138691</name>
</gene>
<comment type="caution">
    <text evidence="1">The sequence shown here is derived from an EMBL/GenBank/DDBJ whole genome shotgun (WGS) entry which is preliminary data.</text>
</comment>